<sequence length="472" mass="53216">MLMPTVTLEVHFHSPTVKRTWDEPECLKELSHVVDIVDGKIDELNKTGEDEQKFKNICKEFSTWENDTKKKYDHCFRETFLELYRITQDKVKIALEKCATSNKAREILAPDHKEATDLKTKEESQEQNSDCNKEPDSQAKKCPTLLEHKKQSHQKGDLVLQEEGDQKTRSVQLQQTKEDIPPAIPPNEMSSINIKETMETLPANRSSSLDTQITEMGDGIAVLTMDGSEVAGRSDRSSGSSQERSKDNPGLKSIHSTGNFINTNTEPIYASLPSTDTSSNLFDRNKEERHLSFSGSDELTIRLLSKAEPSFDATSPRTGHSKPIENLEADGHVYSPAKVSYTARQQSNVQGSPDVLDAHPSPEKHVGSEDNHRNSLSSQSVNANSQEHVSSEEEKLNTADNESEGFSPNIYTLKKKKKKRKKLGEESDEELDDEFQKKLDKIKFPLPNDEEENIYLSYVPSEYSPRDGIFDI</sequence>
<name>A0A1A9ADK9_PLAOA</name>
<feature type="region of interest" description="Disordered" evidence="1">
    <location>
        <begin position="109"/>
        <end position="189"/>
    </location>
</feature>
<dbReference type="AlphaFoldDB" id="A0A1A9ADK9"/>
<evidence type="ECO:0000313" key="3">
    <source>
        <dbReference type="Proteomes" id="UP000078555"/>
    </source>
</evidence>
<feature type="compositionally biased region" description="Basic and acidic residues" evidence="1">
    <location>
        <begin position="109"/>
        <end position="124"/>
    </location>
</feature>
<reference evidence="3" key="1">
    <citation type="submission" date="2016-05" db="EMBL/GenBank/DDBJ databases">
        <authorList>
            <person name="Naeem Raeece"/>
        </authorList>
    </citation>
    <scope>NUCLEOTIDE SEQUENCE [LARGE SCALE GENOMIC DNA]</scope>
</reference>
<feature type="compositionally biased region" description="Polar residues" evidence="1">
    <location>
        <begin position="398"/>
        <end position="410"/>
    </location>
</feature>
<dbReference type="Proteomes" id="UP000078555">
    <property type="component" value="Unassembled WGS sequence"/>
</dbReference>
<evidence type="ECO:0000313" key="2">
    <source>
        <dbReference type="EMBL" id="SBT54602.1"/>
    </source>
</evidence>
<evidence type="ECO:0000256" key="1">
    <source>
        <dbReference type="SAM" id="MobiDB-lite"/>
    </source>
</evidence>
<gene>
    <name evidence="2" type="ORF">POVWA1_066660</name>
</gene>
<feature type="region of interest" description="Disordered" evidence="1">
    <location>
        <begin position="310"/>
        <end position="331"/>
    </location>
</feature>
<protein>
    <submittedName>
        <fullName evidence="2">PIR Superfamily Protein</fullName>
    </submittedName>
</protein>
<feature type="compositionally biased region" description="Polar residues" evidence="1">
    <location>
        <begin position="254"/>
        <end position="265"/>
    </location>
</feature>
<feature type="compositionally biased region" description="Basic and acidic residues" evidence="1">
    <location>
        <begin position="356"/>
        <end position="373"/>
    </location>
</feature>
<feature type="region of interest" description="Disordered" evidence="1">
    <location>
        <begin position="344"/>
        <end position="436"/>
    </location>
</feature>
<dbReference type="EMBL" id="FLRD01000545">
    <property type="protein sequence ID" value="SBT54602.1"/>
    <property type="molecule type" value="Genomic_DNA"/>
</dbReference>
<feature type="compositionally biased region" description="Polar residues" evidence="1">
    <location>
        <begin position="374"/>
        <end position="388"/>
    </location>
</feature>
<organism evidence="2 3">
    <name type="scientific">Plasmodium ovale wallikeri</name>
    <dbReference type="NCBI Taxonomy" id="864142"/>
    <lineage>
        <taxon>Eukaryota</taxon>
        <taxon>Sar</taxon>
        <taxon>Alveolata</taxon>
        <taxon>Apicomplexa</taxon>
        <taxon>Aconoidasida</taxon>
        <taxon>Haemosporida</taxon>
        <taxon>Plasmodiidae</taxon>
        <taxon>Plasmodium</taxon>
        <taxon>Plasmodium (Plasmodium)</taxon>
    </lineage>
</organism>
<feature type="region of interest" description="Disordered" evidence="1">
    <location>
        <begin position="229"/>
        <end position="265"/>
    </location>
</feature>
<proteinExistence type="predicted"/>
<feature type="compositionally biased region" description="Basic and acidic residues" evidence="1">
    <location>
        <begin position="322"/>
        <end position="331"/>
    </location>
</feature>
<accession>A0A1A9ADK9</accession>
<keyword evidence="3" id="KW-1185">Reference proteome</keyword>
<feature type="compositionally biased region" description="Basic residues" evidence="1">
    <location>
        <begin position="413"/>
        <end position="422"/>
    </location>
</feature>